<dbReference type="Proteomes" id="UP000790787">
    <property type="component" value="Chromosome 8"/>
</dbReference>
<evidence type="ECO:0000313" key="2">
    <source>
        <dbReference type="RefSeq" id="XP_075076537.1"/>
    </source>
</evidence>
<evidence type="ECO:0000313" key="1">
    <source>
        <dbReference type="Proteomes" id="UP000790787"/>
    </source>
</evidence>
<organism evidence="1 2">
    <name type="scientific">Nicotiana tabacum</name>
    <name type="common">Common tobacco</name>
    <dbReference type="NCBI Taxonomy" id="4097"/>
    <lineage>
        <taxon>Eukaryota</taxon>
        <taxon>Viridiplantae</taxon>
        <taxon>Streptophyta</taxon>
        <taxon>Embryophyta</taxon>
        <taxon>Tracheophyta</taxon>
        <taxon>Spermatophyta</taxon>
        <taxon>Magnoliopsida</taxon>
        <taxon>eudicotyledons</taxon>
        <taxon>Gunneridae</taxon>
        <taxon>Pentapetalae</taxon>
        <taxon>asterids</taxon>
        <taxon>lamiids</taxon>
        <taxon>Solanales</taxon>
        <taxon>Solanaceae</taxon>
        <taxon>Nicotianoideae</taxon>
        <taxon>Nicotianeae</taxon>
        <taxon>Nicotiana</taxon>
    </lineage>
</organism>
<sequence length="280" mass="31582">MNPSISFKALKWEDIYPFCLWNIWLNSNNNNINNISNGVSVLLTLNKAVELKYLIGYNHTPLNTITIPIKWQKPSKDFFKLNCDSAYTNNTNIGGLGGIIRNNHGKWIVGYQKLTNVISNTHAELLALETCLRVAVQFKLHPMEIETDSIEVISLFDKDHQIYDHLISLCRWLMAQLGTILLRHNFREANSVAHLLAKDSKKLKSINKTVTHHAPTQAVEAALKNDAVERQYFRSISEEVCNNRLASMGNINVVQNSSTFVNSLSFDPNGMAGRALCNVT</sequence>
<protein>
    <submittedName>
        <fullName evidence="2">Uncharacterized protein LOC142163176</fullName>
    </submittedName>
</protein>
<reference evidence="1" key="1">
    <citation type="journal article" date="2014" name="Nat. Commun.">
        <title>The tobacco genome sequence and its comparison with those of tomato and potato.</title>
        <authorList>
            <person name="Sierro N."/>
            <person name="Battey J.N."/>
            <person name="Ouadi S."/>
            <person name="Bakaher N."/>
            <person name="Bovet L."/>
            <person name="Willig A."/>
            <person name="Goepfert S."/>
            <person name="Peitsch M.C."/>
            <person name="Ivanov N.V."/>
        </authorList>
    </citation>
    <scope>NUCLEOTIDE SEQUENCE [LARGE SCALE GENOMIC DNA]</scope>
</reference>
<gene>
    <name evidence="2" type="primary">LOC142163176</name>
</gene>
<reference evidence="2" key="2">
    <citation type="submission" date="2025-08" db="UniProtKB">
        <authorList>
            <consortium name="RefSeq"/>
        </authorList>
    </citation>
    <scope>IDENTIFICATION</scope>
    <source>
        <tissue evidence="2">Leaf</tissue>
    </source>
</reference>
<keyword evidence="1" id="KW-1185">Reference proteome</keyword>
<accession>A0AC58RUY3</accession>
<proteinExistence type="predicted"/>
<name>A0AC58RUY3_TOBAC</name>
<dbReference type="RefSeq" id="XP_075076537.1">
    <property type="nucleotide sequence ID" value="XM_075220436.1"/>
</dbReference>